<dbReference type="SUPFAM" id="SSF49879">
    <property type="entry name" value="SMAD/FHA domain"/>
    <property type="match status" value="1"/>
</dbReference>
<dbReference type="Proteomes" id="UP000467236">
    <property type="component" value="Chromosome"/>
</dbReference>
<evidence type="ECO:0000313" key="1">
    <source>
        <dbReference type="EMBL" id="BBX74702.1"/>
    </source>
</evidence>
<evidence type="ECO:0000313" key="2">
    <source>
        <dbReference type="Proteomes" id="UP000467236"/>
    </source>
</evidence>
<dbReference type="RefSeq" id="WP_083050036.1">
    <property type="nucleotide sequence ID" value="NZ_AP022575.1"/>
</dbReference>
<dbReference type="InterPro" id="IPR000253">
    <property type="entry name" value="FHA_dom"/>
</dbReference>
<organism evidence="1 2">
    <name type="scientific">Mycobacterium shinjukuense</name>
    <dbReference type="NCBI Taxonomy" id="398694"/>
    <lineage>
        <taxon>Bacteria</taxon>
        <taxon>Bacillati</taxon>
        <taxon>Actinomycetota</taxon>
        <taxon>Actinomycetes</taxon>
        <taxon>Mycobacteriales</taxon>
        <taxon>Mycobacteriaceae</taxon>
        <taxon>Mycobacterium</taxon>
    </lineage>
</organism>
<proteinExistence type="predicted"/>
<protein>
    <submittedName>
        <fullName evidence="1">Uncharacterized protein</fullName>
    </submittedName>
</protein>
<dbReference type="Pfam" id="PF00498">
    <property type="entry name" value="FHA"/>
    <property type="match status" value="1"/>
</dbReference>
<dbReference type="PROSITE" id="PS50006">
    <property type="entry name" value="FHA_DOMAIN"/>
    <property type="match status" value="1"/>
</dbReference>
<dbReference type="InterPro" id="IPR008984">
    <property type="entry name" value="SMAD_FHA_dom_sf"/>
</dbReference>
<dbReference type="AlphaFoldDB" id="A0A7I7MSC2"/>
<gene>
    <name evidence="1" type="ORF">MSHI_26080</name>
</gene>
<dbReference type="KEGG" id="mshj:MSHI_26080"/>
<dbReference type="Gene3D" id="2.60.200.20">
    <property type="match status" value="1"/>
</dbReference>
<dbReference type="EMBL" id="AP022575">
    <property type="protein sequence ID" value="BBX74702.1"/>
    <property type="molecule type" value="Genomic_DNA"/>
</dbReference>
<name>A0A7I7MSC2_9MYCO</name>
<keyword evidence="2" id="KW-1185">Reference proteome</keyword>
<accession>A0A7I7MSC2</accession>
<dbReference type="OrthoDB" id="3078176at2"/>
<dbReference type="SMART" id="SM00240">
    <property type="entry name" value="FHA"/>
    <property type="match status" value="1"/>
</dbReference>
<sequence>MTRSQRPVLTVRSGHVGRSFAAGPDVVVGSDLHADFRVGHPLIAAAHLLLRFDRGGWIAVDNDSPSGIFVDGRKVASVDIHDGLAIALGRPDGPRITFEVEHHRGIIGLLPH</sequence>
<reference evidence="1 2" key="1">
    <citation type="journal article" date="2019" name="Emerg. Microbes Infect.">
        <title>Comprehensive subspecies identification of 175 nontuberculous mycobacteria species based on 7547 genomic profiles.</title>
        <authorList>
            <person name="Matsumoto Y."/>
            <person name="Kinjo T."/>
            <person name="Motooka D."/>
            <person name="Nabeya D."/>
            <person name="Jung N."/>
            <person name="Uechi K."/>
            <person name="Horii T."/>
            <person name="Iida T."/>
            <person name="Fujita J."/>
            <person name="Nakamura S."/>
        </authorList>
    </citation>
    <scope>NUCLEOTIDE SEQUENCE [LARGE SCALE GENOMIC DNA]</scope>
    <source>
        <strain evidence="1 2">JCM 14233</strain>
    </source>
</reference>